<evidence type="ECO:0000313" key="1">
    <source>
        <dbReference type="EMBL" id="GKX62671.1"/>
    </source>
</evidence>
<evidence type="ECO:0000313" key="2">
    <source>
        <dbReference type="Proteomes" id="UP001059610"/>
    </source>
</evidence>
<accession>A0ABQ5LGF1</accession>
<dbReference type="InterPro" id="IPR007391">
    <property type="entry name" value="Vancomycin_resist_VanW"/>
</dbReference>
<dbReference type="Pfam" id="PF04294">
    <property type="entry name" value="VanW"/>
    <property type="match status" value="1"/>
</dbReference>
<dbReference type="EMBL" id="BRLJ01000002">
    <property type="protein sequence ID" value="GKX62671.1"/>
    <property type="molecule type" value="Genomic_DNA"/>
</dbReference>
<dbReference type="PANTHER" id="PTHR35788:SF1">
    <property type="entry name" value="EXPORTED PROTEIN"/>
    <property type="match status" value="1"/>
</dbReference>
<protein>
    <recommendedName>
        <fullName evidence="3">Vancomycin resistance protein</fullName>
    </recommendedName>
</protein>
<keyword evidence="2" id="KW-1185">Reference proteome</keyword>
<comment type="caution">
    <text evidence="1">The sequence shown here is derived from an EMBL/GenBank/DDBJ whole genome shotgun (WGS) entry which is preliminary data.</text>
</comment>
<evidence type="ECO:0008006" key="3">
    <source>
        <dbReference type="Google" id="ProtNLM"/>
    </source>
</evidence>
<organism evidence="1 2">
    <name type="scientific">Pragia fontium</name>
    <dbReference type="NCBI Taxonomy" id="82985"/>
    <lineage>
        <taxon>Bacteria</taxon>
        <taxon>Pseudomonadati</taxon>
        <taxon>Pseudomonadota</taxon>
        <taxon>Gammaproteobacteria</taxon>
        <taxon>Enterobacterales</taxon>
        <taxon>Budviciaceae</taxon>
        <taxon>Pragia</taxon>
    </lineage>
</organism>
<sequence>MRVRQKRLFRQLGWTFSPRRYASLKTPEQRLDYRFIKHTSKLIRQLGSSDIALQHNKVINLRLATASTSGIIIRPGEYFSFCRLVGKPTAKRGFVEGMELSHGEARSGVGGGICQLSNLIHWMAIHSPLTVVERANHSFDPFPDEGRILPFGSGAAIFYNYIDLVLHNPTQDTFQLIFKVADHQLEGELLCDRPREVKYHVYQKAHRFVLMGGHVYRQNEIWRDISTKGQEPIVLQSECLYRNNVVVKYDVDTQELQQVVE</sequence>
<gene>
    <name evidence="1" type="ORF">SOASR032_12400</name>
</gene>
<reference evidence="1" key="1">
    <citation type="submission" date="2022-06" db="EMBL/GenBank/DDBJ databases">
        <title>Draft genome sequences of Pragia fontium str. JCM24417.</title>
        <authorList>
            <person name="Wakabayashi Y."/>
            <person name="Kojima K."/>
        </authorList>
    </citation>
    <scope>NUCLEOTIDE SEQUENCE</scope>
    <source>
        <strain evidence="1">JCM 24417</strain>
    </source>
</reference>
<dbReference type="InterPro" id="IPR052913">
    <property type="entry name" value="Glycopeptide_resist_protein"/>
</dbReference>
<proteinExistence type="predicted"/>
<dbReference type="Proteomes" id="UP001059610">
    <property type="component" value="Unassembled WGS sequence"/>
</dbReference>
<name>A0ABQ5LGF1_9GAMM</name>
<dbReference type="PANTHER" id="PTHR35788">
    <property type="entry name" value="EXPORTED PROTEIN-RELATED"/>
    <property type="match status" value="1"/>
</dbReference>